<organism evidence="2 3">
    <name type="scientific">Alteribacter keqinensis</name>
    <dbReference type="NCBI Taxonomy" id="2483800"/>
    <lineage>
        <taxon>Bacteria</taxon>
        <taxon>Bacillati</taxon>
        <taxon>Bacillota</taxon>
        <taxon>Bacilli</taxon>
        <taxon>Bacillales</taxon>
        <taxon>Bacillaceae</taxon>
        <taxon>Alteribacter</taxon>
    </lineage>
</organism>
<dbReference type="PROSITE" id="PS51257">
    <property type="entry name" value="PROKAR_LIPOPROTEIN"/>
    <property type="match status" value="1"/>
</dbReference>
<comment type="caution">
    <text evidence="2">The sequence shown here is derived from an EMBL/GenBank/DDBJ whole genome shotgun (WGS) entry which is preliminary data.</text>
</comment>
<accession>A0A3M7TWL9</accession>
<evidence type="ECO:0000256" key="1">
    <source>
        <dbReference type="SAM" id="SignalP"/>
    </source>
</evidence>
<reference evidence="2 3" key="1">
    <citation type="submission" date="2018-10" db="EMBL/GenBank/DDBJ databases">
        <title>Bacillus Keqinensis sp. nov., a moderately halophilic bacterium isolated from a saline-alkaline lake.</title>
        <authorList>
            <person name="Wang H."/>
        </authorList>
    </citation>
    <scope>NUCLEOTIDE SEQUENCE [LARGE SCALE GENOMIC DNA]</scope>
    <source>
        <strain evidence="2 3">KQ-3</strain>
    </source>
</reference>
<dbReference type="EMBL" id="RHIB01000001">
    <property type="protein sequence ID" value="RNA69978.1"/>
    <property type="molecule type" value="Genomic_DNA"/>
</dbReference>
<feature type="signal peptide" evidence="1">
    <location>
        <begin position="1"/>
        <end position="23"/>
    </location>
</feature>
<gene>
    <name evidence="2" type="ORF">EBO34_08615</name>
</gene>
<protein>
    <recommendedName>
        <fullName evidence="4">Lipoprotein</fullName>
    </recommendedName>
</protein>
<evidence type="ECO:0000313" key="3">
    <source>
        <dbReference type="Proteomes" id="UP000278746"/>
    </source>
</evidence>
<feature type="chain" id="PRO_5018277717" description="Lipoprotein" evidence="1">
    <location>
        <begin position="24"/>
        <end position="131"/>
    </location>
</feature>
<keyword evidence="1" id="KW-0732">Signal</keyword>
<evidence type="ECO:0008006" key="4">
    <source>
        <dbReference type="Google" id="ProtNLM"/>
    </source>
</evidence>
<name>A0A3M7TWL9_9BACI</name>
<keyword evidence="3" id="KW-1185">Reference proteome</keyword>
<dbReference type="AlphaFoldDB" id="A0A3M7TWL9"/>
<evidence type="ECO:0000313" key="2">
    <source>
        <dbReference type="EMBL" id="RNA69978.1"/>
    </source>
</evidence>
<proteinExistence type="predicted"/>
<sequence length="131" mass="14753">MTKLISAFIIMAFLFTACSNTDARQCPTRVDTVTQNSEQLIADEESLLVICDAFNETSWDPTIEAEMEREPDVSATLFFQTDENMPERLYEYSVYFNDDDSATILGGRTSEGYGIVAEEDVIGLREVLLKD</sequence>
<dbReference type="RefSeq" id="WP_122897490.1">
    <property type="nucleotide sequence ID" value="NZ_RHIB01000001.1"/>
</dbReference>
<dbReference type="OrthoDB" id="2437675at2"/>
<dbReference type="Proteomes" id="UP000278746">
    <property type="component" value="Unassembled WGS sequence"/>
</dbReference>